<evidence type="ECO:0000256" key="1">
    <source>
        <dbReference type="SAM" id="MobiDB-lite"/>
    </source>
</evidence>
<accession>W9SD92</accession>
<keyword evidence="3" id="KW-1185">Reference proteome</keyword>
<sequence>MDGEDGVEHGQKVHPHHRPYLRLSLCYVMIVALLKDLWMRRPHWTPRTTTLLDHRRSKSRRRPDVPVATEISSAKKHDQITKKPDRIVNKSDQVFVSDAERWKGGLGGLGDRNQISSILRTRSRPLISRLWLHRQSRNHRESSFISDRLTSIPVVIFSAELSLRFGDNVVVDGEGVKARCGDDVILSVGEEMAAAVAARFKISDLGFDLLEF</sequence>
<name>W9SD92_9ROSA</name>
<organism evidence="2 3">
    <name type="scientific">Morus notabilis</name>
    <dbReference type="NCBI Taxonomy" id="981085"/>
    <lineage>
        <taxon>Eukaryota</taxon>
        <taxon>Viridiplantae</taxon>
        <taxon>Streptophyta</taxon>
        <taxon>Embryophyta</taxon>
        <taxon>Tracheophyta</taxon>
        <taxon>Spermatophyta</taxon>
        <taxon>Magnoliopsida</taxon>
        <taxon>eudicotyledons</taxon>
        <taxon>Gunneridae</taxon>
        <taxon>Pentapetalae</taxon>
        <taxon>rosids</taxon>
        <taxon>fabids</taxon>
        <taxon>Rosales</taxon>
        <taxon>Moraceae</taxon>
        <taxon>Moreae</taxon>
        <taxon>Morus</taxon>
    </lineage>
</organism>
<gene>
    <name evidence="2" type="ORF">L484_026781</name>
</gene>
<proteinExistence type="predicted"/>
<dbReference type="AlphaFoldDB" id="W9SD92"/>
<feature type="region of interest" description="Disordered" evidence="1">
    <location>
        <begin position="52"/>
        <end position="72"/>
    </location>
</feature>
<reference evidence="3" key="1">
    <citation type="submission" date="2013-01" db="EMBL/GenBank/DDBJ databases">
        <title>Draft Genome Sequence of a Mulberry Tree, Morus notabilis C.K. Schneid.</title>
        <authorList>
            <person name="He N."/>
            <person name="Zhao S."/>
        </authorList>
    </citation>
    <scope>NUCLEOTIDE SEQUENCE</scope>
</reference>
<dbReference type="Proteomes" id="UP000030645">
    <property type="component" value="Unassembled WGS sequence"/>
</dbReference>
<evidence type="ECO:0000313" key="3">
    <source>
        <dbReference type="Proteomes" id="UP000030645"/>
    </source>
</evidence>
<protein>
    <submittedName>
        <fullName evidence="2">Uncharacterized protein</fullName>
    </submittedName>
</protein>
<evidence type="ECO:0000313" key="2">
    <source>
        <dbReference type="EMBL" id="EXC35474.1"/>
    </source>
</evidence>
<dbReference type="EMBL" id="KE346359">
    <property type="protein sequence ID" value="EXC35474.1"/>
    <property type="molecule type" value="Genomic_DNA"/>
</dbReference>